<dbReference type="PANTHER" id="PTHR31071">
    <property type="entry name" value="GB|AAF24581.1"/>
    <property type="match status" value="1"/>
</dbReference>
<evidence type="ECO:0000256" key="2">
    <source>
        <dbReference type="SAM" id="MobiDB-lite"/>
    </source>
</evidence>
<dbReference type="InterPro" id="IPR043424">
    <property type="entry name" value="BLT-like"/>
</dbReference>
<feature type="region of interest" description="Disordered" evidence="2">
    <location>
        <begin position="1"/>
        <end position="90"/>
    </location>
</feature>
<name>A0A438EEE6_VITVI</name>
<keyword evidence="1" id="KW-0175">Coiled coil</keyword>
<dbReference type="PANTHER" id="PTHR31071:SF14">
    <property type="entry name" value="BZIP DOMAIN-CONTAINING PROTEIN"/>
    <property type="match status" value="1"/>
</dbReference>
<protein>
    <submittedName>
        <fullName evidence="3">Uncharacterized protein</fullName>
    </submittedName>
</protein>
<evidence type="ECO:0000313" key="4">
    <source>
        <dbReference type="Proteomes" id="UP000288805"/>
    </source>
</evidence>
<dbReference type="EMBL" id="QGNW01001308">
    <property type="protein sequence ID" value="RVW46008.1"/>
    <property type="molecule type" value="Genomic_DNA"/>
</dbReference>
<organism evidence="3 4">
    <name type="scientific">Vitis vinifera</name>
    <name type="common">Grape</name>
    <dbReference type="NCBI Taxonomy" id="29760"/>
    <lineage>
        <taxon>Eukaryota</taxon>
        <taxon>Viridiplantae</taxon>
        <taxon>Streptophyta</taxon>
        <taxon>Embryophyta</taxon>
        <taxon>Tracheophyta</taxon>
        <taxon>Spermatophyta</taxon>
        <taxon>Magnoliopsida</taxon>
        <taxon>eudicotyledons</taxon>
        <taxon>Gunneridae</taxon>
        <taxon>Pentapetalae</taxon>
        <taxon>rosids</taxon>
        <taxon>Vitales</taxon>
        <taxon>Vitaceae</taxon>
        <taxon>Viteae</taxon>
        <taxon>Vitis</taxon>
    </lineage>
</organism>
<accession>A0A438EEE6</accession>
<evidence type="ECO:0000256" key="1">
    <source>
        <dbReference type="SAM" id="Coils"/>
    </source>
</evidence>
<comment type="caution">
    <text evidence="3">The sequence shown here is derived from an EMBL/GenBank/DDBJ whole genome shotgun (WGS) entry which is preliminary data.</text>
</comment>
<feature type="compositionally biased region" description="Polar residues" evidence="2">
    <location>
        <begin position="45"/>
        <end position="55"/>
    </location>
</feature>
<feature type="coiled-coil region" evidence="1">
    <location>
        <begin position="272"/>
        <end position="416"/>
    </location>
</feature>
<sequence>MEKSKAYKASPPAEDRGCNGDQSKPYRMKIQGGAHSPARFPPNGPTSSSGLNLNVTADARLRRRKTRRPGSAGAGFRLRRSGTPEGRGSVLTTPLLRWKFDDDEFGVGAGGESVAGRRGVRRVRSGGEVDVSARRLAAGLWHLSLAAESSGGGGGGRGGGKGGDLQCASYDRLGLESGRITKPYHQHGPDIKDLLQSPPSLSGPKNGILSKVCLLLSFWSFKVDSSLPLSKSALERATKWDSGYSRSSDEFGHFYSQMKLHEDGQLSTVSVVSTLQAELLQARTRIHELEAERHSFKKKLEHFLKKVNEDRTSWQSREQQKIRGIIDDLKDKLNIERKNRQRMEILNSKLVNELADAKLSMKEFMQEYEKERKGRELMEEVCNELAKEIGEDKAEVESFKREYVKIREEVEEERKMLQMAEVWREERVQMKLVDAKLTLENKYCQMNKLVADLETFLSSRSATLDVMELRHAELIRQAVNSVKIQDIKEFSYAPPKTDDIFSIFEELKNGEANGREIEPCTNYNPPTHASKIQNGNPEVNRFSKSPLQKCPNGFVDHNRCLEEDASGWETVSRVEDQGSIYSLEGSDYSVNRFSQGRNASRSGIEWDENAGQDSPHTATSEVCSVSAKQSKQTKQNASSVSKLWRSCSSNGEIYKIISDEGNARLSNGTITSVGTMSPSRGLGEGGLSHQDLVDQWSSPETGNPHVTRGVKGCTEHPQGTQSSLKAKLLEARMESQKIQLRQVLKQRS</sequence>
<evidence type="ECO:0000313" key="3">
    <source>
        <dbReference type="EMBL" id="RVW46008.1"/>
    </source>
</evidence>
<proteinExistence type="predicted"/>
<dbReference type="AlphaFoldDB" id="A0A438EEE6"/>
<reference evidence="3 4" key="1">
    <citation type="journal article" date="2018" name="PLoS Genet.">
        <title>Population sequencing reveals clonal diversity and ancestral inbreeding in the grapevine cultivar Chardonnay.</title>
        <authorList>
            <person name="Roach M.J."/>
            <person name="Johnson D.L."/>
            <person name="Bohlmann J."/>
            <person name="van Vuuren H.J."/>
            <person name="Jones S.J."/>
            <person name="Pretorius I.S."/>
            <person name="Schmidt S.A."/>
            <person name="Borneman A.R."/>
        </authorList>
    </citation>
    <scope>NUCLEOTIDE SEQUENCE [LARGE SCALE GENOMIC DNA]</scope>
    <source>
        <strain evidence="4">cv. Chardonnay</strain>
        <tissue evidence="3">Leaf</tissue>
    </source>
</reference>
<feature type="region of interest" description="Disordered" evidence="2">
    <location>
        <begin position="699"/>
        <end position="723"/>
    </location>
</feature>
<gene>
    <name evidence="3" type="primary">VvCHDh000455_2</name>
    <name evidence="3" type="ORF">CK203_068560</name>
</gene>
<dbReference type="Proteomes" id="UP000288805">
    <property type="component" value="Unassembled WGS sequence"/>
</dbReference>